<evidence type="ECO:0000313" key="2">
    <source>
        <dbReference type="EMBL" id="MBT0993887.1"/>
    </source>
</evidence>
<organism evidence="2 3">
    <name type="scientific">Cellulomonas fulva</name>
    <dbReference type="NCBI Taxonomy" id="2835530"/>
    <lineage>
        <taxon>Bacteria</taxon>
        <taxon>Bacillati</taxon>
        <taxon>Actinomycetota</taxon>
        <taxon>Actinomycetes</taxon>
        <taxon>Micrococcales</taxon>
        <taxon>Cellulomonadaceae</taxon>
        <taxon>Cellulomonas</taxon>
    </lineage>
</organism>
<protein>
    <submittedName>
        <fullName evidence="2">Uncharacterized protein</fullName>
    </submittedName>
</protein>
<proteinExistence type="predicted"/>
<gene>
    <name evidence="2" type="ORF">KIN34_06250</name>
</gene>
<feature type="compositionally biased region" description="Pro residues" evidence="1">
    <location>
        <begin position="52"/>
        <end position="71"/>
    </location>
</feature>
<evidence type="ECO:0000313" key="3">
    <source>
        <dbReference type="Proteomes" id="UP000722125"/>
    </source>
</evidence>
<dbReference type="RefSeq" id="WP_214348187.1">
    <property type="nucleotide sequence ID" value="NZ_JAHBOH010000001.1"/>
</dbReference>
<reference evidence="2 3" key="1">
    <citation type="submission" date="2021-05" db="EMBL/GenBank/DDBJ databases">
        <title>Description of Cellulomonas sp. DKR-3 sp. nov.</title>
        <authorList>
            <person name="Dahal R.H."/>
            <person name="Chaudhary D.K."/>
        </authorList>
    </citation>
    <scope>NUCLEOTIDE SEQUENCE [LARGE SCALE GENOMIC DNA]</scope>
    <source>
        <strain evidence="2 3">DKR-3</strain>
    </source>
</reference>
<sequence>MTENEGTEVPTTAHVIPGGAPDPVKSTAPQAPPAPDDVEDVDAQLLEERPAVLPPAGPMTGVVPPPSATGR</sequence>
<accession>A0ABS5TXK9</accession>
<feature type="region of interest" description="Disordered" evidence="1">
    <location>
        <begin position="1"/>
        <end position="71"/>
    </location>
</feature>
<dbReference type="Proteomes" id="UP000722125">
    <property type="component" value="Unassembled WGS sequence"/>
</dbReference>
<keyword evidence="3" id="KW-1185">Reference proteome</keyword>
<evidence type="ECO:0000256" key="1">
    <source>
        <dbReference type="SAM" id="MobiDB-lite"/>
    </source>
</evidence>
<dbReference type="EMBL" id="JAHBOH010000001">
    <property type="protein sequence ID" value="MBT0993887.1"/>
    <property type="molecule type" value="Genomic_DNA"/>
</dbReference>
<comment type="caution">
    <text evidence="2">The sequence shown here is derived from an EMBL/GenBank/DDBJ whole genome shotgun (WGS) entry which is preliminary data.</text>
</comment>
<name>A0ABS5TXK9_9CELL</name>